<dbReference type="Proteomes" id="UP000054485">
    <property type="component" value="Unassembled WGS sequence"/>
</dbReference>
<sequence length="98" mass="11059">MQRKENNDFHASLAAEHGVKTQKPRFFKKIIRAFKSCFGHGFDGSDAPSRRDYVRSQDAATGFEGRDVYGVEAEYLDEDDMAWGGASRKKTPKKPKMG</sequence>
<evidence type="ECO:0000313" key="2">
    <source>
        <dbReference type="EMBL" id="KIK47932.1"/>
    </source>
</evidence>
<feature type="region of interest" description="Disordered" evidence="1">
    <location>
        <begin position="1"/>
        <end position="20"/>
    </location>
</feature>
<gene>
    <name evidence="2" type="ORF">CY34DRAFT_798798</name>
</gene>
<name>A0A0D0BQI7_9AGAM</name>
<dbReference type="EMBL" id="KN835142">
    <property type="protein sequence ID" value="KIK47932.1"/>
    <property type="molecule type" value="Genomic_DNA"/>
</dbReference>
<proteinExistence type="predicted"/>
<dbReference type="InParanoid" id="A0A0D0BQI7"/>
<reference evidence="3" key="2">
    <citation type="submission" date="2015-01" db="EMBL/GenBank/DDBJ databases">
        <title>Evolutionary Origins and Diversification of the Mycorrhizal Mutualists.</title>
        <authorList>
            <consortium name="DOE Joint Genome Institute"/>
            <consortium name="Mycorrhizal Genomics Consortium"/>
            <person name="Kohler A."/>
            <person name="Kuo A."/>
            <person name="Nagy L.G."/>
            <person name="Floudas D."/>
            <person name="Copeland A."/>
            <person name="Barry K.W."/>
            <person name="Cichocki N."/>
            <person name="Veneault-Fourrey C."/>
            <person name="LaButti K."/>
            <person name="Lindquist E.A."/>
            <person name="Lipzen A."/>
            <person name="Lundell T."/>
            <person name="Morin E."/>
            <person name="Murat C."/>
            <person name="Riley R."/>
            <person name="Ohm R."/>
            <person name="Sun H."/>
            <person name="Tunlid A."/>
            <person name="Henrissat B."/>
            <person name="Grigoriev I.V."/>
            <person name="Hibbett D.S."/>
            <person name="Martin F."/>
        </authorList>
    </citation>
    <scope>NUCLEOTIDE SEQUENCE [LARGE SCALE GENOMIC DNA]</scope>
    <source>
        <strain evidence="3">UH-Slu-Lm8-n1</strain>
    </source>
</reference>
<dbReference type="HOGENOM" id="CLU_2335020_0_0_1"/>
<evidence type="ECO:0000313" key="3">
    <source>
        <dbReference type="Proteomes" id="UP000054485"/>
    </source>
</evidence>
<organism evidence="2 3">
    <name type="scientific">Suillus luteus UH-Slu-Lm8-n1</name>
    <dbReference type="NCBI Taxonomy" id="930992"/>
    <lineage>
        <taxon>Eukaryota</taxon>
        <taxon>Fungi</taxon>
        <taxon>Dikarya</taxon>
        <taxon>Basidiomycota</taxon>
        <taxon>Agaricomycotina</taxon>
        <taxon>Agaricomycetes</taxon>
        <taxon>Agaricomycetidae</taxon>
        <taxon>Boletales</taxon>
        <taxon>Suillineae</taxon>
        <taxon>Suillaceae</taxon>
        <taxon>Suillus</taxon>
    </lineage>
</organism>
<accession>A0A0D0BQI7</accession>
<dbReference type="OrthoDB" id="10643381at2759"/>
<keyword evidence="3" id="KW-1185">Reference proteome</keyword>
<reference evidence="2 3" key="1">
    <citation type="submission" date="2014-04" db="EMBL/GenBank/DDBJ databases">
        <authorList>
            <consortium name="DOE Joint Genome Institute"/>
            <person name="Kuo A."/>
            <person name="Ruytinx J."/>
            <person name="Rineau F."/>
            <person name="Colpaert J."/>
            <person name="Kohler A."/>
            <person name="Nagy L.G."/>
            <person name="Floudas D."/>
            <person name="Copeland A."/>
            <person name="Barry K.W."/>
            <person name="Cichocki N."/>
            <person name="Veneault-Fourrey C."/>
            <person name="LaButti K."/>
            <person name="Lindquist E.A."/>
            <person name="Lipzen A."/>
            <person name="Lundell T."/>
            <person name="Morin E."/>
            <person name="Murat C."/>
            <person name="Sun H."/>
            <person name="Tunlid A."/>
            <person name="Henrissat B."/>
            <person name="Grigoriev I.V."/>
            <person name="Hibbett D.S."/>
            <person name="Martin F."/>
            <person name="Nordberg H.P."/>
            <person name="Cantor M.N."/>
            <person name="Hua S.X."/>
        </authorList>
    </citation>
    <scope>NUCLEOTIDE SEQUENCE [LARGE SCALE GENOMIC DNA]</scope>
    <source>
        <strain evidence="2 3">UH-Slu-Lm8-n1</strain>
    </source>
</reference>
<evidence type="ECO:0000256" key="1">
    <source>
        <dbReference type="SAM" id="MobiDB-lite"/>
    </source>
</evidence>
<protein>
    <submittedName>
        <fullName evidence="2">Uncharacterized protein</fullName>
    </submittedName>
</protein>
<dbReference type="AlphaFoldDB" id="A0A0D0BQI7"/>